<protein>
    <submittedName>
        <fullName evidence="1">Uncharacterized protein</fullName>
    </submittedName>
</protein>
<reference evidence="1 4" key="3">
    <citation type="submission" date="2014-08" db="EMBL/GenBank/DDBJ databases">
        <title>First Complete Genome Sequence of the Shellfish Pathogen Vibrio tubiashii.</title>
        <authorList>
            <person name="Richards G.P."/>
            <person name="Needleman D.S."/>
            <person name="Watson M.A."/>
            <person name="Bono J.L."/>
        </authorList>
    </citation>
    <scope>NUCLEOTIDE SEQUENCE [LARGE SCALE GENOMIC DNA]</scope>
    <source>
        <strain evidence="1 4">ATCC 19109</strain>
        <plasmid evidence="1">p57</plasmid>
        <plasmid evidence="4">Plasmid p57</plasmid>
    </source>
</reference>
<keyword evidence="1" id="KW-0614">Plasmid</keyword>
<organism evidence="1 4">
    <name type="scientific">Vibrio tubiashii ATCC 19109</name>
    <dbReference type="NCBI Taxonomy" id="1051646"/>
    <lineage>
        <taxon>Bacteria</taxon>
        <taxon>Pseudomonadati</taxon>
        <taxon>Pseudomonadota</taxon>
        <taxon>Gammaproteobacteria</taxon>
        <taxon>Vibrionales</taxon>
        <taxon>Vibrionaceae</taxon>
        <taxon>Vibrio</taxon>
        <taxon>Vibrio oreintalis group</taxon>
    </lineage>
</organism>
<sequence>MHAPLLLEKHAQSPEKAMCLLLCFIADVATTIRLNTPYYQGTPMPTETPRNVLWLSEILAGMNKLSKALTQDNTADVRREIDSLAHYWTHYQDEIKSAQKNTAGDNMSWHIEDGLNILNLLKSTHGTPTN</sequence>
<accession>F9T584</accession>
<evidence type="ECO:0000313" key="3">
    <source>
        <dbReference type="Proteomes" id="UP000003836"/>
    </source>
</evidence>
<dbReference type="KEGG" id="vtu:IX91_25610"/>
<name>F9T584_9VIBR</name>
<dbReference type="RefSeq" id="WP_004744669.1">
    <property type="nucleotide sequence ID" value="NZ_AFWI01000146.1"/>
</dbReference>
<keyword evidence="3" id="KW-1185">Reference proteome</keyword>
<reference evidence="2" key="1">
    <citation type="submission" date="2011-08" db="EMBL/GenBank/DDBJ databases">
        <authorList>
            <person name="Hoffman M."/>
            <person name="Strain E.A."/>
            <person name="Brown E."/>
            <person name="Allard M.W."/>
        </authorList>
    </citation>
    <scope>NUCLEOTIDE SEQUENCE</scope>
    <source>
        <strain evidence="2">ATCC 19109</strain>
    </source>
</reference>
<evidence type="ECO:0000313" key="1">
    <source>
        <dbReference type="EMBL" id="AIW17437.1"/>
    </source>
</evidence>
<reference evidence="2 3" key="2">
    <citation type="journal article" date="2012" name="Int. J. Syst. Evol. Microbiol.">
        <title>Vibrio caribbeanicus sp. nov., isolated from the marine sponge Scleritoderma cyanea.</title>
        <authorList>
            <person name="Hoffmann M."/>
            <person name="Monday S.R."/>
            <person name="Allard M.W."/>
            <person name="Strain E.A."/>
            <person name="Whittaker P."/>
            <person name="Naum M."/>
            <person name="McCarthy P.J."/>
            <person name="Lopez J.V."/>
            <person name="Fischer M."/>
            <person name="Brown E.W."/>
        </authorList>
    </citation>
    <scope>NUCLEOTIDE SEQUENCE [LARGE SCALE GENOMIC DNA]</scope>
    <source>
        <strain evidence="2 3">ATCC 19109</strain>
    </source>
</reference>
<dbReference type="AlphaFoldDB" id="F9T584"/>
<evidence type="ECO:0000313" key="4">
    <source>
        <dbReference type="Proteomes" id="UP000030071"/>
    </source>
</evidence>
<dbReference type="EMBL" id="AFWI01000146">
    <property type="protein sequence ID" value="EGU55281.1"/>
    <property type="molecule type" value="Genomic_DNA"/>
</dbReference>
<dbReference type="PATRIC" id="fig|1051646.9.peg.5132"/>
<geneLocation type="plasmid" evidence="1 4">
    <name>p57</name>
</geneLocation>
<dbReference type="EMBL" id="CP009358">
    <property type="protein sequence ID" value="AIW17437.1"/>
    <property type="molecule type" value="Genomic_DNA"/>
</dbReference>
<evidence type="ECO:0000313" key="2">
    <source>
        <dbReference type="EMBL" id="EGU55281.1"/>
    </source>
</evidence>
<proteinExistence type="predicted"/>
<dbReference type="Proteomes" id="UP000003836">
    <property type="component" value="Unassembled WGS sequence"/>
</dbReference>
<dbReference type="Proteomes" id="UP000030071">
    <property type="component" value="Plasmid p57"/>
</dbReference>
<gene>
    <name evidence="1" type="ORF">IX91_25610</name>
    <name evidence="2" type="ORF">VITU9109_21084</name>
</gene>
<dbReference type="GeneID" id="23448104"/>
<dbReference type="HOGENOM" id="CLU_1937265_0_0_6"/>